<reference evidence="8 9" key="1">
    <citation type="submission" date="2024-01" db="EMBL/GenBank/DDBJ databases">
        <title>Genome insights into Plantactinospora sonchi sp. nov.</title>
        <authorList>
            <person name="Wang L."/>
        </authorList>
    </citation>
    <scope>NUCLEOTIDE SEQUENCE [LARGE SCALE GENOMIC DNA]</scope>
    <source>
        <strain evidence="8 9">NEAU-QY2</strain>
    </source>
</reference>
<evidence type="ECO:0000313" key="8">
    <source>
        <dbReference type="EMBL" id="MEE6263825.1"/>
    </source>
</evidence>
<evidence type="ECO:0000256" key="2">
    <source>
        <dbReference type="ARBA" id="ARBA00022692"/>
    </source>
</evidence>
<feature type="transmembrane region" description="Helical" evidence="6">
    <location>
        <begin position="194"/>
        <end position="221"/>
    </location>
</feature>
<keyword evidence="4 6" id="KW-0472">Membrane</keyword>
<feature type="transmembrane region" description="Helical" evidence="6">
    <location>
        <begin position="138"/>
        <end position="156"/>
    </location>
</feature>
<dbReference type="Pfam" id="PF04932">
    <property type="entry name" value="Wzy_C"/>
    <property type="match status" value="1"/>
</dbReference>
<dbReference type="RefSeq" id="WP_331218620.1">
    <property type="nucleotide sequence ID" value="NZ_JAZGQK010000044.1"/>
</dbReference>
<evidence type="ECO:0000256" key="4">
    <source>
        <dbReference type="ARBA" id="ARBA00023136"/>
    </source>
</evidence>
<feature type="transmembrane region" description="Helical" evidence="6">
    <location>
        <begin position="352"/>
        <end position="374"/>
    </location>
</feature>
<comment type="caution">
    <text evidence="8">The sequence shown here is derived from an EMBL/GenBank/DDBJ whole genome shotgun (WGS) entry which is preliminary data.</text>
</comment>
<organism evidence="8 9">
    <name type="scientific">Plantactinospora sonchi</name>
    <dbReference type="NCBI Taxonomy" id="1544735"/>
    <lineage>
        <taxon>Bacteria</taxon>
        <taxon>Bacillati</taxon>
        <taxon>Actinomycetota</taxon>
        <taxon>Actinomycetes</taxon>
        <taxon>Micromonosporales</taxon>
        <taxon>Micromonosporaceae</taxon>
        <taxon>Plantactinospora</taxon>
    </lineage>
</organism>
<gene>
    <name evidence="8" type="ORF">V1633_35795</name>
</gene>
<evidence type="ECO:0000313" key="9">
    <source>
        <dbReference type="Proteomes" id="UP001332243"/>
    </source>
</evidence>
<evidence type="ECO:0000259" key="7">
    <source>
        <dbReference type="Pfam" id="PF04932"/>
    </source>
</evidence>
<dbReference type="InterPro" id="IPR007016">
    <property type="entry name" value="O-antigen_ligase-rel_domated"/>
</dbReference>
<keyword evidence="9" id="KW-1185">Reference proteome</keyword>
<accession>A0ABU7S538</accession>
<evidence type="ECO:0000256" key="6">
    <source>
        <dbReference type="SAM" id="Phobius"/>
    </source>
</evidence>
<feature type="transmembrane region" description="Helical" evidence="6">
    <location>
        <begin position="390"/>
        <end position="406"/>
    </location>
</feature>
<protein>
    <submittedName>
        <fullName evidence="8">O-antigen ligase family protein</fullName>
    </submittedName>
</protein>
<keyword evidence="8" id="KW-0436">Ligase</keyword>
<feature type="transmembrane region" description="Helical" evidence="6">
    <location>
        <begin position="79"/>
        <end position="98"/>
    </location>
</feature>
<evidence type="ECO:0000256" key="5">
    <source>
        <dbReference type="SAM" id="MobiDB-lite"/>
    </source>
</evidence>
<dbReference type="PANTHER" id="PTHR37422">
    <property type="entry name" value="TEICHURONIC ACID BIOSYNTHESIS PROTEIN TUAE"/>
    <property type="match status" value="1"/>
</dbReference>
<dbReference type="Proteomes" id="UP001332243">
    <property type="component" value="Unassembled WGS sequence"/>
</dbReference>
<keyword evidence="3 6" id="KW-1133">Transmembrane helix</keyword>
<comment type="subcellular location">
    <subcellularLocation>
        <location evidence="1">Membrane</location>
        <topology evidence="1">Multi-pass membrane protein</topology>
    </subcellularLocation>
</comment>
<dbReference type="InterPro" id="IPR051533">
    <property type="entry name" value="WaaL-like"/>
</dbReference>
<keyword evidence="2 6" id="KW-0812">Transmembrane</keyword>
<dbReference type="PANTHER" id="PTHR37422:SF13">
    <property type="entry name" value="LIPOPOLYSACCHARIDE BIOSYNTHESIS PROTEIN PA4999-RELATED"/>
    <property type="match status" value="1"/>
</dbReference>
<evidence type="ECO:0000256" key="1">
    <source>
        <dbReference type="ARBA" id="ARBA00004141"/>
    </source>
</evidence>
<feature type="transmembrane region" description="Helical" evidence="6">
    <location>
        <begin position="412"/>
        <end position="430"/>
    </location>
</feature>
<dbReference type="GO" id="GO:0016874">
    <property type="term" value="F:ligase activity"/>
    <property type="evidence" value="ECO:0007669"/>
    <property type="project" value="UniProtKB-KW"/>
</dbReference>
<feature type="region of interest" description="Disordered" evidence="5">
    <location>
        <begin position="437"/>
        <end position="490"/>
    </location>
</feature>
<feature type="domain" description="O-antigen ligase-related" evidence="7">
    <location>
        <begin position="231"/>
        <end position="367"/>
    </location>
</feature>
<feature type="transmembrane region" description="Helical" evidence="6">
    <location>
        <begin position="49"/>
        <end position="67"/>
    </location>
</feature>
<feature type="transmembrane region" description="Helical" evidence="6">
    <location>
        <begin position="104"/>
        <end position="126"/>
    </location>
</feature>
<sequence>MASRLMPARLDGVLSGLTPAPRHHLLLAGVTVVLAVPQLYLLPRGSVDISLATLVVVLLAPVVLLGVRGGAVRDLLRTGLFRLVLVLLVVRVLALAWSPDPRAGLQYITLLGQFAVTLLLMGLVAGEGRTALRRLERWYWPLVLTEAALVILFRLVPGLEDGYLRSVGGFFAGQNTVAALFGDHPNNVLDPAKAGGFFINANVAAMFLGINGLAALALAHLTGTRWVRLAGLAALATVPFTGSKSAIVLVLLLPAAAYGVHHLRRSTPAVRRYLLVAAAVAGAALVLLLVLNRGFLGALVEAFVGRAEIWRFGGEALRDHPVLGLGYGGWDAGFAGYADRHDMWRILPPHNILLGAWAVTGVVGLGLTVAYFVFTGRLVLRRRHATDERFVAYAGAALGWILLQGLGENTDIFGDIHLIPIVSLLIVYLVRPVGEESKDRASHPDRRDPAPPAVPPLGDVHRQPGPGDADVPSAVRGPGRGAEPAGHGLG</sequence>
<feature type="compositionally biased region" description="Basic and acidic residues" evidence="5">
    <location>
        <begin position="437"/>
        <end position="449"/>
    </location>
</feature>
<feature type="transmembrane region" description="Helical" evidence="6">
    <location>
        <begin position="162"/>
        <end position="182"/>
    </location>
</feature>
<name>A0ABU7S538_9ACTN</name>
<evidence type="ECO:0000256" key="3">
    <source>
        <dbReference type="ARBA" id="ARBA00022989"/>
    </source>
</evidence>
<feature type="transmembrane region" description="Helical" evidence="6">
    <location>
        <begin position="241"/>
        <end position="261"/>
    </location>
</feature>
<feature type="transmembrane region" description="Helical" evidence="6">
    <location>
        <begin position="273"/>
        <end position="291"/>
    </location>
</feature>
<dbReference type="EMBL" id="JAZGQK010000044">
    <property type="protein sequence ID" value="MEE6263825.1"/>
    <property type="molecule type" value="Genomic_DNA"/>
</dbReference>
<proteinExistence type="predicted"/>